<dbReference type="Gene3D" id="3.90.79.10">
    <property type="entry name" value="Nucleoside Triphosphate Pyrophosphohydrolase"/>
    <property type="match status" value="1"/>
</dbReference>
<dbReference type="NCBIfam" id="NF007980">
    <property type="entry name" value="PRK10707.1"/>
    <property type="match status" value="1"/>
</dbReference>
<dbReference type="PROSITE" id="PS51462">
    <property type="entry name" value="NUDIX"/>
    <property type="match status" value="1"/>
</dbReference>
<gene>
    <name evidence="8" type="ORF">HF682_02825</name>
</gene>
<keyword evidence="4" id="KW-0378">Hydrolase</keyword>
<dbReference type="InterPro" id="IPR045121">
    <property type="entry name" value="CoAse"/>
</dbReference>
<evidence type="ECO:0000259" key="7">
    <source>
        <dbReference type="PROSITE" id="PS51462"/>
    </source>
</evidence>
<keyword evidence="3" id="KW-0479">Metal-binding</keyword>
<dbReference type="GO" id="GO:0010945">
    <property type="term" value="F:coenzyme A diphosphatase activity"/>
    <property type="evidence" value="ECO:0007669"/>
    <property type="project" value="InterPro"/>
</dbReference>
<protein>
    <submittedName>
        <fullName evidence="8">CoA pyrophosphatase</fullName>
    </submittedName>
</protein>
<comment type="cofactor">
    <cofactor evidence="2">
        <name>Mg(2+)</name>
        <dbReference type="ChEBI" id="CHEBI:18420"/>
    </cofactor>
</comment>
<dbReference type="Pfam" id="PF00293">
    <property type="entry name" value="NUDIX"/>
    <property type="match status" value="1"/>
</dbReference>
<organism evidence="8 9">
    <name type="scientific">Leeia aquatica</name>
    <dbReference type="NCBI Taxonomy" id="2725557"/>
    <lineage>
        <taxon>Bacteria</taxon>
        <taxon>Pseudomonadati</taxon>
        <taxon>Pseudomonadota</taxon>
        <taxon>Betaproteobacteria</taxon>
        <taxon>Neisseriales</taxon>
        <taxon>Leeiaceae</taxon>
        <taxon>Leeia</taxon>
    </lineage>
</organism>
<dbReference type="GO" id="GO:0046872">
    <property type="term" value="F:metal ion binding"/>
    <property type="evidence" value="ECO:0007669"/>
    <property type="project" value="UniProtKB-KW"/>
</dbReference>
<evidence type="ECO:0000256" key="1">
    <source>
        <dbReference type="ARBA" id="ARBA00001936"/>
    </source>
</evidence>
<dbReference type="InterPro" id="IPR015797">
    <property type="entry name" value="NUDIX_hydrolase-like_dom_sf"/>
</dbReference>
<evidence type="ECO:0000256" key="6">
    <source>
        <dbReference type="ARBA" id="ARBA00023211"/>
    </source>
</evidence>
<comment type="caution">
    <text evidence="8">The sequence shown here is derived from an EMBL/GenBank/DDBJ whole genome shotgun (WGS) entry which is preliminary data.</text>
</comment>
<dbReference type="RefSeq" id="WP_168875720.1">
    <property type="nucleotide sequence ID" value="NZ_JABAIM010000001.1"/>
</dbReference>
<dbReference type="AlphaFoldDB" id="A0A847S2U9"/>
<dbReference type="EMBL" id="JABAIM010000001">
    <property type="protein sequence ID" value="NLR74084.1"/>
    <property type="molecule type" value="Genomic_DNA"/>
</dbReference>
<comment type="cofactor">
    <cofactor evidence="1">
        <name>Mn(2+)</name>
        <dbReference type="ChEBI" id="CHEBI:29035"/>
    </cofactor>
</comment>
<keyword evidence="5" id="KW-0460">Magnesium</keyword>
<reference evidence="8 9" key="1">
    <citation type="submission" date="2020-04" db="EMBL/GenBank/DDBJ databases">
        <title>Draft genome of Leeia sp. IMCC25680.</title>
        <authorList>
            <person name="Song J."/>
            <person name="Cho J.-C."/>
        </authorList>
    </citation>
    <scope>NUCLEOTIDE SEQUENCE [LARGE SCALE GENOMIC DNA]</scope>
    <source>
        <strain evidence="8 9">IMCC25680</strain>
    </source>
</reference>
<evidence type="ECO:0000256" key="3">
    <source>
        <dbReference type="ARBA" id="ARBA00022723"/>
    </source>
</evidence>
<proteinExistence type="predicted"/>
<sequence>MTTYRPDNNQPWRTLNWQDASLAAEEFRTALSHNRGLPADSPSARHPLLRHIEHFRPAAVLLLLHWRPQGVDIILTKRQYHLKHHPGQISLPGGRQDPQDRDLATTALREAREEIGLPSEQVRILGELPALLTVSGYEVTPLVGWLDQPFRATPNPGEVAQVFHLPLLYLLNPDHIRRFRIERRSGPVDLLTIPYQAHFIWGASASMLSSFRQRLLLHRPF</sequence>
<dbReference type="CDD" id="cd03426">
    <property type="entry name" value="NUDIX_CoAse_Nudt7"/>
    <property type="match status" value="1"/>
</dbReference>
<dbReference type="InterPro" id="IPR000086">
    <property type="entry name" value="NUDIX_hydrolase_dom"/>
</dbReference>
<dbReference type="PANTHER" id="PTHR12992">
    <property type="entry name" value="NUDIX HYDROLASE"/>
    <property type="match status" value="1"/>
</dbReference>
<dbReference type="PANTHER" id="PTHR12992:SF11">
    <property type="entry name" value="MITOCHONDRIAL COENZYME A DIPHOSPHATASE NUDT8"/>
    <property type="match status" value="1"/>
</dbReference>
<accession>A0A847S2U9</accession>
<evidence type="ECO:0000256" key="5">
    <source>
        <dbReference type="ARBA" id="ARBA00022842"/>
    </source>
</evidence>
<name>A0A847S2U9_9NEIS</name>
<evidence type="ECO:0000313" key="8">
    <source>
        <dbReference type="EMBL" id="NLR74084.1"/>
    </source>
</evidence>
<dbReference type="Proteomes" id="UP000587991">
    <property type="component" value="Unassembled WGS sequence"/>
</dbReference>
<evidence type="ECO:0000313" key="9">
    <source>
        <dbReference type="Proteomes" id="UP000587991"/>
    </source>
</evidence>
<evidence type="ECO:0000256" key="2">
    <source>
        <dbReference type="ARBA" id="ARBA00001946"/>
    </source>
</evidence>
<keyword evidence="9" id="KW-1185">Reference proteome</keyword>
<feature type="domain" description="Nudix hydrolase" evidence="7">
    <location>
        <begin position="54"/>
        <end position="189"/>
    </location>
</feature>
<dbReference type="SUPFAM" id="SSF55811">
    <property type="entry name" value="Nudix"/>
    <property type="match status" value="1"/>
</dbReference>
<evidence type="ECO:0000256" key="4">
    <source>
        <dbReference type="ARBA" id="ARBA00022801"/>
    </source>
</evidence>
<keyword evidence="6" id="KW-0464">Manganese</keyword>